<evidence type="ECO:0000256" key="3">
    <source>
        <dbReference type="ARBA" id="ARBA00003976"/>
    </source>
</evidence>
<dbReference type="InterPro" id="IPR044066">
    <property type="entry name" value="TRIAD_supradom"/>
</dbReference>
<dbReference type="AlphaFoldDB" id="A0A835IC12"/>
<evidence type="ECO:0000256" key="12">
    <source>
        <dbReference type="PROSITE-ProRule" id="PRU00175"/>
    </source>
</evidence>
<comment type="catalytic activity">
    <reaction evidence="1">
        <text>[E2 ubiquitin-conjugating enzyme]-S-ubiquitinyl-L-cysteine + [acceptor protein]-L-lysine = [E2 ubiquitin-conjugating enzyme]-L-cysteine + [acceptor protein]-N(6)-ubiquitinyl-L-lysine.</text>
        <dbReference type="EC" id="2.3.2.31"/>
    </reaction>
</comment>
<keyword evidence="7" id="KW-0479">Metal-binding</keyword>
<evidence type="ECO:0000313" key="16">
    <source>
        <dbReference type="Proteomes" id="UP000631114"/>
    </source>
</evidence>
<evidence type="ECO:0000256" key="5">
    <source>
        <dbReference type="ARBA" id="ARBA00012251"/>
    </source>
</evidence>
<evidence type="ECO:0000256" key="8">
    <source>
        <dbReference type="ARBA" id="ARBA00022737"/>
    </source>
</evidence>
<evidence type="ECO:0000256" key="4">
    <source>
        <dbReference type="ARBA" id="ARBA00005884"/>
    </source>
</evidence>
<dbReference type="GO" id="GO:0008270">
    <property type="term" value="F:zinc ion binding"/>
    <property type="evidence" value="ECO:0007669"/>
    <property type="project" value="UniProtKB-KW"/>
</dbReference>
<dbReference type="GO" id="GO:0016567">
    <property type="term" value="P:protein ubiquitination"/>
    <property type="evidence" value="ECO:0007669"/>
    <property type="project" value="InterPro"/>
</dbReference>
<dbReference type="PROSITE" id="PS51873">
    <property type="entry name" value="TRIAD"/>
    <property type="match status" value="1"/>
</dbReference>
<sequence>MGNTIEKSKHTSDDLEEQHGDVPSFFTCEICIEPVSRDRRFKKCSHNNSYCVDCMAKYIEAKLEDYNVSEIKCPGLECHEILDPLSCRSILSTRVFERWCDVLCESTLLQCETAYCPYTDCSAVILNECGGKVRKTKCPNCNKLLCFECKVPWHACYSCNETGEMRDANEVLLGRLMEKKKWKRCPVCRHGVELVSGCPVVTCRQSVPSILMSSNNHSGVEQHSVIIAEEGGVRVEHVFYKTGPSWFGMGMGNLDCSDGAIFFGLDRRRAKDNW</sequence>
<organism evidence="15 16">
    <name type="scientific">Coptis chinensis</name>
    <dbReference type="NCBI Taxonomy" id="261450"/>
    <lineage>
        <taxon>Eukaryota</taxon>
        <taxon>Viridiplantae</taxon>
        <taxon>Streptophyta</taxon>
        <taxon>Embryophyta</taxon>
        <taxon>Tracheophyta</taxon>
        <taxon>Spermatophyta</taxon>
        <taxon>Magnoliopsida</taxon>
        <taxon>Ranunculales</taxon>
        <taxon>Ranunculaceae</taxon>
        <taxon>Coptidoideae</taxon>
        <taxon>Coptis</taxon>
    </lineage>
</organism>
<keyword evidence="9 12" id="KW-0863">Zinc-finger</keyword>
<gene>
    <name evidence="15" type="ORF">IFM89_028611</name>
</gene>
<reference evidence="15 16" key="1">
    <citation type="submission" date="2020-10" db="EMBL/GenBank/DDBJ databases">
        <title>The Coptis chinensis genome and diversification of protoberbering-type alkaloids.</title>
        <authorList>
            <person name="Wang B."/>
            <person name="Shu S."/>
            <person name="Song C."/>
            <person name="Liu Y."/>
        </authorList>
    </citation>
    <scope>NUCLEOTIDE SEQUENCE [LARGE SCALE GENOMIC DNA]</scope>
    <source>
        <strain evidence="15">HL-2020</strain>
        <tissue evidence="15">Leaf</tissue>
    </source>
</reference>
<dbReference type="InterPro" id="IPR031127">
    <property type="entry name" value="E3_UB_ligase_RBR"/>
</dbReference>
<name>A0A835IC12_9MAGN</name>
<evidence type="ECO:0000313" key="15">
    <source>
        <dbReference type="EMBL" id="KAF9616145.1"/>
    </source>
</evidence>
<evidence type="ECO:0000256" key="9">
    <source>
        <dbReference type="ARBA" id="ARBA00022771"/>
    </source>
</evidence>
<dbReference type="OrthoDB" id="10009520at2759"/>
<dbReference type="SUPFAM" id="SSF57850">
    <property type="entry name" value="RING/U-box"/>
    <property type="match status" value="3"/>
</dbReference>
<dbReference type="Gene3D" id="3.30.40.10">
    <property type="entry name" value="Zinc/RING finger domain, C3HC4 (zinc finger)"/>
    <property type="match status" value="1"/>
</dbReference>
<dbReference type="FunFam" id="3.30.40.10:FF:000230">
    <property type="entry name" value="RBR-type E3 ubiquitin transferase"/>
    <property type="match status" value="1"/>
</dbReference>
<dbReference type="EC" id="2.3.2.31" evidence="5"/>
<evidence type="ECO:0000256" key="6">
    <source>
        <dbReference type="ARBA" id="ARBA00022679"/>
    </source>
</evidence>
<evidence type="ECO:0000256" key="2">
    <source>
        <dbReference type="ARBA" id="ARBA00001947"/>
    </source>
</evidence>
<evidence type="ECO:0000259" key="14">
    <source>
        <dbReference type="PROSITE" id="PS51873"/>
    </source>
</evidence>
<keyword evidence="16" id="KW-1185">Reference proteome</keyword>
<dbReference type="EMBL" id="JADFTS010000003">
    <property type="protein sequence ID" value="KAF9616145.1"/>
    <property type="molecule type" value="Genomic_DNA"/>
</dbReference>
<protein>
    <recommendedName>
        <fullName evidence="5">RBR-type E3 ubiquitin transferase</fullName>
        <ecNumber evidence="5">2.3.2.31</ecNumber>
    </recommendedName>
</protein>
<dbReference type="Pfam" id="PF01485">
    <property type="entry name" value="IBR"/>
    <property type="match status" value="1"/>
</dbReference>
<dbReference type="PANTHER" id="PTHR11685">
    <property type="entry name" value="RBR FAMILY RING FINGER AND IBR DOMAIN-CONTAINING"/>
    <property type="match status" value="1"/>
</dbReference>
<keyword evidence="6" id="KW-0808">Transferase</keyword>
<dbReference type="InterPro" id="IPR002867">
    <property type="entry name" value="IBR_dom"/>
</dbReference>
<evidence type="ECO:0000256" key="7">
    <source>
        <dbReference type="ARBA" id="ARBA00022723"/>
    </source>
</evidence>
<keyword evidence="8" id="KW-0677">Repeat</keyword>
<dbReference type="PROSITE" id="PS50089">
    <property type="entry name" value="ZF_RING_2"/>
    <property type="match status" value="1"/>
</dbReference>
<dbReference type="InterPro" id="IPR001841">
    <property type="entry name" value="Znf_RING"/>
</dbReference>
<comment type="cofactor">
    <cofactor evidence="2">
        <name>Zn(2+)</name>
        <dbReference type="ChEBI" id="CHEBI:29105"/>
    </cofactor>
</comment>
<dbReference type="SMART" id="SM00647">
    <property type="entry name" value="IBR"/>
    <property type="match status" value="1"/>
</dbReference>
<accession>A0A835IC12</accession>
<keyword evidence="10" id="KW-0833">Ubl conjugation pathway</keyword>
<comment type="function">
    <text evidence="3">Might act as an E3 ubiquitin-protein ligase, or as part of E3 complex, which accepts ubiquitin from specific E2 ubiquitin-conjugating enzymes and then transfers it to substrates.</text>
</comment>
<proteinExistence type="inferred from homology"/>
<dbReference type="InterPro" id="IPR013083">
    <property type="entry name" value="Znf_RING/FYVE/PHD"/>
</dbReference>
<dbReference type="GO" id="GO:0061630">
    <property type="term" value="F:ubiquitin protein ligase activity"/>
    <property type="evidence" value="ECO:0007669"/>
    <property type="project" value="UniProtKB-EC"/>
</dbReference>
<evidence type="ECO:0000259" key="13">
    <source>
        <dbReference type="PROSITE" id="PS50089"/>
    </source>
</evidence>
<feature type="domain" description="RING-type" evidence="13">
    <location>
        <begin position="28"/>
        <end position="74"/>
    </location>
</feature>
<evidence type="ECO:0000256" key="10">
    <source>
        <dbReference type="ARBA" id="ARBA00022786"/>
    </source>
</evidence>
<keyword evidence="11" id="KW-0862">Zinc</keyword>
<dbReference type="Proteomes" id="UP000631114">
    <property type="component" value="Unassembled WGS sequence"/>
</dbReference>
<feature type="domain" description="RING-type" evidence="14">
    <location>
        <begin position="24"/>
        <end position="241"/>
    </location>
</feature>
<evidence type="ECO:0000256" key="11">
    <source>
        <dbReference type="ARBA" id="ARBA00022833"/>
    </source>
</evidence>
<comment type="caution">
    <text evidence="15">The sequence shown here is derived from an EMBL/GenBank/DDBJ whole genome shotgun (WGS) entry which is preliminary data.</text>
</comment>
<evidence type="ECO:0000256" key="1">
    <source>
        <dbReference type="ARBA" id="ARBA00001798"/>
    </source>
</evidence>
<comment type="similarity">
    <text evidence="4">Belongs to the RBR family. Ariadne subfamily.</text>
</comment>